<dbReference type="HOGENOM" id="CLU_2077282_0_0_1"/>
<dbReference type="InParanoid" id="M1D9X2"/>
<keyword evidence="3" id="KW-1185">Reference proteome</keyword>
<feature type="compositionally biased region" description="Low complexity" evidence="1">
    <location>
        <begin position="84"/>
        <end position="94"/>
    </location>
</feature>
<organism evidence="2 3">
    <name type="scientific">Solanum tuberosum</name>
    <name type="common">Potato</name>
    <dbReference type="NCBI Taxonomy" id="4113"/>
    <lineage>
        <taxon>Eukaryota</taxon>
        <taxon>Viridiplantae</taxon>
        <taxon>Streptophyta</taxon>
        <taxon>Embryophyta</taxon>
        <taxon>Tracheophyta</taxon>
        <taxon>Spermatophyta</taxon>
        <taxon>Magnoliopsida</taxon>
        <taxon>eudicotyledons</taxon>
        <taxon>Gunneridae</taxon>
        <taxon>Pentapetalae</taxon>
        <taxon>asterids</taxon>
        <taxon>lamiids</taxon>
        <taxon>Solanales</taxon>
        <taxon>Solanaceae</taxon>
        <taxon>Solanoideae</taxon>
        <taxon>Solaneae</taxon>
        <taxon>Solanum</taxon>
    </lineage>
</organism>
<protein>
    <submittedName>
        <fullName evidence="2">Uncharacterized protein</fullName>
    </submittedName>
</protein>
<dbReference type="Gramene" id="PGSC0003DMT400085624">
    <property type="protein sequence ID" value="PGSC0003DMT400085624"/>
    <property type="gene ID" value="PGSC0003DMG400035195"/>
</dbReference>
<proteinExistence type="predicted"/>
<dbReference type="AlphaFoldDB" id="M1D9X2"/>
<evidence type="ECO:0000256" key="1">
    <source>
        <dbReference type="SAM" id="MobiDB-lite"/>
    </source>
</evidence>
<accession>M1D9X2</accession>
<feature type="compositionally biased region" description="Basic and acidic residues" evidence="1">
    <location>
        <begin position="100"/>
        <end position="118"/>
    </location>
</feature>
<dbReference type="Proteomes" id="UP000011115">
    <property type="component" value="Unassembled WGS sequence"/>
</dbReference>
<dbReference type="PaxDb" id="4113-PGSC0003DMT400085624"/>
<sequence length="118" mass="13703">MDLGWLRDTQVEGAHRDRVHWATKEGITSTHWLPDAMRWLHLGIGLNVGAQIVPPPRDERKERRMGPTTVEQRLRQTTRERMMMRPSRPSYPVSAPTIRRSCEGGPGRRPEEIKRLLC</sequence>
<feature type="region of interest" description="Disordered" evidence="1">
    <location>
        <begin position="80"/>
        <end position="118"/>
    </location>
</feature>
<dbReference type="EnsemblPlants" id="PGSC0003DMT400085624">
    <property type="protein sequence ID" value="PGSC0003DMT400085624"/>
    <property type="gene ID" value="PGSC0003DMG400035195"/>
</dbReference>
<reference evidence="2" key="2">
    <citation type="submission" date="2015-06" db="UniProtKB">
        <authorList>
            <consortium name="EnsemblPlants"/>
        </authorList>
    </citation>
    <scope>IDENTIFICATION</scope>
    <source>
        <strain evidence="2">DM1-3 516 R44</strain>
    </source>
</reference>
<name>M1D9X2_SOLTU</name>
<evidence type="ECO:0000313" key="2">
    <source>
        <dbReference type="EnsemblPlants" id="PGSC0003DMT400085624"/>
    </source>
</evidence>
<evidence type="ECO:0000313" key="3">
    <source>
        <dbReference type="Proteomes" id="UP000011115"/>
    </source>
</evidence>
<reference evidence="3" key="1">
    <citation type="journal article" date="2011" name="Nature">
        <title>Genome sequence and analysis of the tuber crop potato.</title>
        <authorList>
            <consortium name="The Potato Genome Sequencing Consortium"/>
        </authorList>
    </citation>
    <scope>NUCLEOTIDE SEQUENCE [LARGE SCALE GENOMIC DNA]</scope>
    <source>
        <strain evidence="3">cv. DM1-3 516 R44</strain>
    </source>
</reference>